<feature type="transmembrane region" description="Helical" evidence="1">
    <location>
        <begin position="12"/>
        <end position="32"/>
    </location>
</feature>
<evidence type="ECO:0000313" key="2">
    <source>
        <dbReference type="EMBL" id="KRX12128.1"/>
    </source>
</evidence>
<organism evidence="2 3">
    <name type="scientific">Trichinella nelsoni</name>
    <dbReference type="NCBI Taxonomy" id="6336"/>
    <lineage>
        <taxon>Eukaryota</taxon>
        <taxon>Metazoa</taxon>
        <taxon>Ecdysozoa</taxon>
        <taxon>Nematoda</taxon>
        <taxon>Enoplea</taxon>
        <taxon>Dorylaimia</taxon>
        <taxon>Trichinellida</taxon>
        <taxon>Trichinellidae</taxon>
        <taxon>Trichinella</taxon>
    </lineage>
</organism>
<name>A0A0V0RCL2_9BILA</name>
<evidence type="ECO:0000256" key="1">
    <source>
        <dbReference type="SAM" id="Phobius"/>
    </source>
</evidence>
<keyword evidence="1" id="KW-0472">Membrane</keyword>
<protein>
    <submittedName>
        <fullName evidence="2">Uncharacterized protein</fullName>
    </submittedName>
</protein>
<keyword evidence="1" id="KW-1133">Transmembrane helix</keyword>
<dbReference type="EMBL" id="JYDL01000761">
    <property type="protein sequence ID" value="KRX12128.1"/>
    <property type="molecule type" value="Genomic_DNA"/>
</dbReference>
<dbReference type="Proteomes" id="UP000054630">
    <property type="component" value="Unassembled WGS sequence"/>
</dbReference>
<gene>
    <name evidence="2" type="ORF">T07_1123</name>
</gene>
<accession>A0A0V0RCL2</accession>
<keyword evidence="1" id="KW-0812">Transmembrane</keyword>
<evidence type="ECO:0000313" key="3">
    <source>
        <dbReference type="Proteomes" id="UP000054630"/>
    </source>
</evidence>
<sequence length="47" mass="5551">MGAFLSYFLFSWGWALTYFFICKHFGVIGWLFDLPFICKDIGVMVDF</sequence>
<comment type="caution">
    <text evidence="2">The sequence shown here is derived from an EMBL/GenBank/DDBJ whole genome shotgun (WGS) entry which is preliminary data.</text>
</comment>
<dbReference type="AlphaFoldDB" id="A0A0V0RCL2"/>
<keyword evidence="3" id="KW-1185">Reference proteome</keyword>
<proteinExistence type="predicted"/>
<reference evidence="2 3" key="1">
    <citation type="submission" date="2015-01" db="EMBL/GenBank/DDBJ databases">
        <title>Evolution of Trichinella species and genotypes.</title>
        <authorList>
            <person name="Korhonen P.K."/>
            <person name="Edoardo P."/>
            <person name="Giuseppe L.R."/>
            <person name="Gasser R.B."/>
        </authorList>
    </citation>
    <scope>NUCLEOTIDE SEQUENCE [LARGE SCALE GENOMIC DNA]</scope>
    <source>
        <strain evidence="2">ISS37</strain>
    </source>
</reference>